<keyword evidence="3" id="KW-1185">Reference proteome</keyword>
<evidence type="ECO:0000313" key="2">
    <source>
        <dbReference type="EMBL" id="KAG6433923.1"/>
    </source>
</evidence>
<proteinExistence type="predicted"/>
<organism evidence="2">
    <name type="scientific">Salvia splendens</name>
    <name type="common">Scarlet sage</name>
    <dbReference type="NCBI Taxonomy" id="180675"/>
    <lineage>
        <taxon>Eukaryota</taxon>
        <taxon>Viridiplantae</taxon>
        <taxon>Streptophyta</taxon>
        <taxon>Embryophyta</taxon>
        <taxon>Tracheophyta</taxon>
        <taxon>Spermatophyta</taxon>
        <taxon>Magnoliopsida</taxon>
        <taxon>eudicotyledons</taxon>
        <taxon>Gunneridae</taxon>
        <taxon>Pentapetalae</taxon>
        <taxon>asterids</taxon>
        <taxon>lamiids</taxon>
        <taxon>Lamiales</taxon>
        <taxon>Lamiaceae</taxon>
        <taxon>Nepetoideae</taxon>
        <taxon>Mentheae</taxon>
        <taxon>Salviinae</taxon>
        <taxon>Salvia</taxon>
        <taxon>Salvia subgen. Calosphace</taxon>
        <taxon>core Calosphace</taxon>
    </lineage>
</organism>
<comment type="caution">
    <text evidence="2">The sequence shown here is derived from an EMBL/GenBank/DDBJ whole genome shotgun (WGS) entry which is preliminary data.</text>
</comment>
<accession>A0A8X8YQM4</accession>
<dbReference type="InterPro" id="IPR024752">
    <property type="entry name" value="Myb/SANT-like_dom"/>
</dbReference>
<gene>
    <name evidence="2" type="ORF">SASPL_105542</name>
</gene>
<evidence type="ECO:0000259" key="1">
    <source>
        <dbReference type="Pfam" id="PF12776"/>
    </source>
</evidence>
<reference evidence="2" key="2">
    <citation type="submission" date="2020-08" db="EMBL/GenBank/DDBJ databases">
        <title>Plant Genome Project.</title>
        <authorList>
            <person name="Zhang R.-G."/>
        </authorList>
    </citation>
    <scope>NUCLEOTIDE SEQUENCE</scope>
    <source>
        <strain evidence="2">Huo1</strain>
        <tissue evidence="2">Leaf</tissue>
    </source>
</reference>
<dbReference type="Proteomes" id="UP000298416">
    <property type="component" value="Unassembled WGS sequence"/>
</dbReference>
<name>A0A8X8YQM4_SALSN</name>
<dbReference type="EMBL" id="PNBA02000002">
    <property type="protein sequence ID" value="KAG6433923.1"/>
    <property type="molecule type" value="Genomic_DNA"/>
</dbReference>
<evidence type="ECO:0000313" key="3">
    <source>
        <dbReference type="Proteomes" id="UP000298416"/>
    </source>
</evidence>
<sequence length="109" mass="12944">MANVLPGYGYRGQGDFQFLKMMVEEIERGDYTPGSTFRKESELYVYEKFRSMFGRVHSDRLLKLRLQILNRKYKDFSEMMNKPGISWDMKKNVVSGNEQLLRAKYKITI</sequence>
<dbReference type="AlphaFoldDB" id="A0A8X8YQM4"/>
<protein>
    <recommendedName>
        <fullName evidence="1">Myb/SANT-like domain-containing protein</fullName>
    </recommendedName>
</protein>
<reference evidence="2" key="1">
    <citation type="submission" date="2018-01" db="EMBL/GenBank/DDBJ databases">
        <authorList>
            <person name="Mao J.F."/>
        </authorList>
    </citation>
    <scope>NUCLEOTIDE SEQUENCE</scope>
    <source>
        <strain evidence="2">Huo1</strain>
        <tissue evidence="2">Leaf</tissue>
    </source>
</reference>
<feature type="domain" description="Myb/SANT-like" evidence="1">
    <location>
        <begin position="17"/>
        <end position="99"/>
    </location>
</feature>
<dbReference type="Pfam" id="PF12776">
    <property type="entry name" value="Myb_DNA-bind_3"/>
    <property type="match status" value="1"/>
</dbReference>